<dbReference type="EMBL" id="FOMW01000002">
    <property type="protein sequence ID" value="SFD69683.1"/>
    <property type="molecule type" value="Genomic_DNA"/>
</dbReference>
<protein>
    <submittedName>
        <fullName evidence="1">Uncharacterized protein</fullName>
    </submittedName>
</protein>
<dbReference type="OrthoDB" id="7874238at2"/>
<dbReference type="RefSeq" id="WP_093922352.1">
    <property type="nucleotide sequence ID" value="NZ_FOMW01000002.1"/>
</dbReference>
<keyword evidence="2" id="KW-1185">Reference proteome</keyword>
<sequence>MAPINFTKLALANSDDQFLAAIDSIQRRGHAVQLDIHLFLVAVASRWASTGDVRPAVGMVNKLIEALPHGVRSNAIKAWVETHLGFVWTQTDLFQAGTTRHADLSIKTLANVRWWEFKPEPAYKPMDFAAALLSLTTRADDRLQKPDPRDVIDAQLLRIVKGAASGKAIGFDDLLNAVQSLNQTERSNLTTYLATSQGLQSAA</sequence>
<dbReference type="AlphaFoldDB" id="A0A1I1ULQ7"/>
<accession>A0A1I1ULQ7</accession>
<gene>
    <name evidence="1" type="ORF">SAMN04488523_102107</name>
</gene>
<organism evidence="1 2">
    <name type="scientific">Sulfitobacter brevis</name>
    <dbReference type="NCBI Taxonomy" id="74348"/>
    <lineage>
        <taxon>Bacteria</taxon>
        <taxon>Pseudomonadati</taxon>
        <taxon>Pseudomonadota</taxon>
        <taxon>Alphaproteobacteria</taxon>
        <taxon>Rhodobacterales</taxon>
        <taxon>Roseobacteraceae</taxon>
        <taxon>Sulfitobacter</taxon>
    </lineage>
</organism>
<evidence type="ECO:0000313" key="2">
    <source>
        <dbReference type="Proteomes" id="UP000198977"/>
    </source>
</evidence>
<proteinExistence type="predicted"/>
<evidence type="ECO:0000313" key="1">
    <source>
        <dbReference type="EMBL" id="SFD69683.1"/>
    </source>
</evidence>
<reference evidence="1 2" key="1">
    <citation type="submission" date="2016-10" db="EMBL/GenBank/DDBJ databases">
        <authorList>
            <person name="de Groot N.N."/>
        </authorList>
    </citation>
    <scope>NUCLEOTIDE SEQUENCE [LARGE SCALE GENOMIC DNA]</scope>
    <source>
        <strain evidence="1 2">DSM 11443</strain>
    </source>
</reference>
<dbReference type="Proteomes" id="UP000198977">
    <property type="component" value="Unassembled WGS sequence"/>
</dbReference>
<name>A0A1I1ULQ7_9RHOB</name>